<dbReference type="PATRIC" id="fig|80878.5.peg.843"/>
<dbReference type="EMBL" id="JXYQ01000002">
    <property type="protein sequence ID" value="KJA12349.1"/>
    <property type="molecule type" value="Genomic_DNA"/>
</dbReference>
<dbReference type="Proteomes" id="UP000032566">
    <property type="component" value="Unassembled WGS sequence"/>
</dbReference>
<protein>
    <submittedName>
        <fullName evidence="1">Uncharacterized protein</fullName>
    </submittedName>
</protein>
<comment type="caution">
    <text evidence="1">The sequence shown here is derived from an EMBL/GenBank/DDBJ whole genome shotgun (WGS) entry which is preliminary data.</text>
</comment>
<sequence>MPGFLSTSVCRDKALDFASSRGVLLVIRGLETVNAIVPPNSFVLVTPRRQVPEQEVILDRGINFIVESVLEATETSRREVHLRATGSGARQEGLSAQA</sequence>
<proteinExistence type="predicted"/>
<dbReference type="AlphaFoldDB" id="A0A0D7KE72"/>
<reference evidence="1 2" key="1">
    <citation type="submission" date="2014-12" db="EMBL/GenBank/DDBJ databases">
        <title>Isolation of bacteria from lake water.</title>
        <authorList>
            <person name="Sheng K.-Y."/>
            <person name="Chin P.-S."/>
            <person name="Chan K.-G."/>
            <person name="Tan G.S."/>
        </authorList>
    </citation>
    <scope>NUCLEOTIDE SEQUENCE [LARGE SCALE GENOMIC DNA]</scope>
    <source>
        <strain evidence="1 2">KY4</strain>
    </source>
</reference>
<dbReference type="SUPFAM" id="SSF56399">
    <property type="entry name" value="ADP-ribosylation"/>
    <property type="match status" value="1"/>
</dbReference>
<evidence type="ECO:0000313" key="1">
    <source>
        <dbReference type="EMBL" id="KJA12349.1"/>
    </source>
</evidence>
<dbReference type="PROSITE" id="PS51996">
    <property type="entry name" value="TR_MART"/>
    <property type="match status" value="1"/>
</dbReference>
<gene>
    <name evidence="1" type="ORF">RP29_00325</name>
</gene>
<dbReference type="STRING" id="80878.RP29_00325"/>
<dbReference type="Gene3D" id="3.90.176.10">
    <property type="entry name" value="Toxin ADP-ribosyltransferase, Chain A, domain 1"/>
    <property type="match status" value="1"/>
</dbReference>
<accession>A0A0D7KE72</accession>
<evidence type="ECO:0000313" key="2">
    <source>
        <dbReference type="Proteomes" id="UP000032566"/>
    </source>
</evidence>
<keyword evidence="2" id="KW-1185">Reference proteome</keyword>
<organism evidence="1 2">
    <name type="scientific">Acidovorax temperans</name>
    <dbReference type="NCBI Taxonomy" id="80878"/>
    <lineage>
        <taxon>Bacteria</taxon>
        <taxon>Pseudomonadati</taxon>
        <taxon>Pseudomonadota</taxon>
        <taxon>Betaproteobacteria</taxon>
        <taxon>Burkholderiales</taxon>
        <taxon>Comamonadaceae</taxon>
        <taxon>Acidovorax</taxon>
    </lineage>
</organism>
<name>A0A0D7KE72_9BURK</name>